<feature type="region of interest" description="Disordered" evidence="1">
    <location>
        <begin position="1"/>
        <end position="122"/>
    </location>
</feature>
<accession>A0A6J4PFF6</accession>
<sequence>DPPRPRRVDQALHDQGLARPAAGRGRARGRVHGVHDRIRRQRRGAHPACRHAAVRGIGPLPGGQRQHPVPDPRDHRDDAGVPAPDGDPDLPHLPPPGAGGHRQADRLRAGSSRLRAGRGDRE</sequence>
<feature type="non-terminal residue" evidence="2">
    <location>
        <position position="1"/>
    </location>
</feature>
<proteinExistence type="predicted"/>
<feature type="compositionally biased region" description="Basic and acidic residues" evidence="1">
    <location>
        <begin position="1"/>
        <end position="12"/>
    </location>
</feature>
<dbReference type="AlphaFoldDB" id="A0A6J4PFF6"/>
<feature type="non-terminal residue" evidence="2">
    <location>
        <position position="122"/>
    </location>
</feature>
<evidence type="ECO:0000256" key="1">
    <source>
        <dbReference type="SAM" id="MobiDB-lite"/>
    </source>
</evidence>
<reference evidence="2" key="1">
    <citation type="submission" date="2020-02" db="EMBL/GenBank/DDBJ databases">
        <authorList>
            <person name="Meier V. D."/>
        </authorList>
    </citation>
    <scope>NUCLEOTIDE SEQUENCE</scope>
    <source>
        <strain evidence="2">AVDCRST_MAG35</strain>
    </source>
</reference>
<dbReference type="EMBL" id="CADCUY010000280">
    <property type="protein sequence ID" value="CAA9409405.1"/>
    <property type="molecule type" value="Genomic_DNA"/>
</dbReference>
<feature type="compositionally biased region" description="Basic and acidic residues" evidence="1">
    <location>
        <begin position="68"/>
        <end position="79"/>
    </location>
</feature>
<gene>
    <name evidence="2" type="ORF">AVDCRST_MAG35-1344</name>
</gene>
<protein>
    <submittedName>
        <fullName evidence="2">Efflux ABC transporter, permease protein</fullName>
    </submittedName>
</protein>
<organism evidence="2">
    <name type="scientific">uncultured Quadrisphaera sp</name>
    <dbReference type="NCBI Taxonomy" id="904978"/>
    <lineage>
        <taxon>Bacteria</taxon>
        <taxon>Bacillati</taxon>
        <taxon>Actinomycetota</taxon>
        <taxon>Actinomycetes</taxon>
        <taxon>Kineosporiales</taxon>
        <taxon>Kineosporiaceae</taxon>
        <taxon>Quadrisphaera</taxon>
        <taxon>environmental samples</taxon>
    </lineage>
</organism>
<evidence type="ECO:0000313" key="2">
    <source>
        <dbReference type="EMBL" id="CAA9409405.1"/>
    </source>
</evidence>
<feature type="compositionally biased region" description="Basic residues" evidence="1">
    <location>
        <begin position="25"/>
        <end position="53"/>
    </location>
</feature>
<name>A0A6J4PFF6_9ACTN</name>